<dbReference type="FunFam" id="3.40.50.12780:FF:000003">
    <property type="entry name" value="Long-chain-fatty-acid--CoA ligase FadD"/>
    <property type="match status" value="1"/>
</dbReference>
<dbReference type="Gene3D" id="3.40.50.12780">
    <property type="entry name" value="N-terminal domain of ligase-like"/>
    <property type="match status" value="1"/>
</dbReference>
<dbReference type="InterPro" id="IPR045851">
    <property type="entry name" value="AMP-bd_C_sf"/>
</dbReference>
<evidence type="ECO:0000259" key="7">
    <source>
        <dbReference type="Pfam" id="PF13193"/>
    </source>
</evidence>
<evidence type="ECO:0000256" key="5">
    <source>
        <dbReference type="ARBA" id="ARBA00067668"/>
    </source>
</evidence>
<feature type="domain" description="AMP-binding enzyme C-terminal" evidence="7">
    <location>
        <begin position="466"/>
        <end position="540"/>
    </location>
</feature>
<dbReference type="EC" id="6.2.1.44" evidence="4"/>
<dbReference type="AlphaFoldDB" id="A0A418YLQ8"/>
<dbReference type="EMBL" id="QVRA01000042">
    <property type="protein sequence ID" value="RJG51733.1"/>
    <property type="molecule type" value="Genomic_DNA"/>
</dbReference>
<comment type="similarity">
    <text evidence="1">Belongs to the ATP-dependent AMP-binding enzyme family.</text>
</comment>
<dbReference type="CDD" id="cd05917">
    <property type="entry name" value="FACL_like_2"/>
    <property type="match status" value="1"/>
</dbReference>
<comment type="catalytic activity">
    <reaction evidence="3">
        <text>3-(methylsulfanyl)propanoate + ATP + CoA = 3-(methylsulfanyl)propanoyl-CoA + AMP + diphosphate</text>
        <dbReference type="Rhea" id="RHEA:43052"/>
        <dbReference type="ChEBI" id="CHEBI:30616"/>
        <dbReference type="ChEBI" id="CHEBI:33019"/>
        <dbReference type="ChEBI" id="CHEBI:49016"/>
        <dbReference type="ChEBI" id="CHEBI:57287"/>
        <dbReference type="ChEBI" id="CHEBI:82815"/>
        <dbReference type="ChEBI" id="CHEBI:456215"/>
        <dbReference type="EC" id="6.2.1.44"/>
    </reaction>
    <physiologicalReaction direction="left-to-right" evidence="3">
        <dbReference type="Rhea" id="RHEA:43053"/>
    </physiologicalReaction>
</comment>
<dbReference type="Pfam" id="PF00501">
    <property type="entry name" value="AMP-binding"/>
    <property type="match status" value="1"/>
</dbReference>
<gene>
    <name evidence="8" type="ORF">D0Z70_22910</name>
</gene>
<evidence type="ECO:0000256" key="1">
    <source>
        <dbReference type="ARBA" id="ARBA00006432"/>
    </source>
</evidence>
<evidence type="ECO:0000313" key="9">
    <source>
        <dbReference type="Proteomes" id="UP000283469"/>
    </source>
</evidence>
<dbReference type="InterPro" id="IPR000873">
    <property type="entry name" value="AMP-dep_synth/lig_dom"/>
</dbReference>
<organism evidence="8 9">
    <name type="scientific">Sphingobium terrigena</name>
    <dbReference type="NCBI Taxonomy" id="2304063"/>
    <lineage>
        <taxon>Bacteria</taxon>
        <taxon>Pseudomonadati</taxon>
        <taxon>Pseudomonadota</taxon>
        <taxon>Alphaproteobacteria</taxon>
        <taxon>Sphingomonadales</taxon>
        <taxon>Sphingomonadaceae</taxon>
        <taxon>Sphingobium</taxon>
    </lineage>
</organism>
<protein>
    <recommendedName>
        <fullName evidence="5">3-methylmercaptopropionyl-CoA ligase</fullName>
        <ecNumber evidence="4">6.2.1.44</ecNumber>
    </recommendedName>
</protein>
<comment type="caution">
    <text evidence="8">The sequence shown here is derived from an EMBL/GenBank/DDBJ whole genome shotgun (WGS) entry which is preliminary data.</text>
</comment>
<dbReference type="InterPro" id="IPR042099">
    <property type="entry name" value="ANL_N_sf"/>
</dbReference>
<accession>A0A418YLQ8</accession>
<dbReference type="Gene3D" id="3.30.300.30">
    <property type="match status" value="1"/>
</dbReference>
<dbReference type="GO" id="GO:0006631">
    <property type="term" value="P:fatty acid metabolic process"/>
    <property type="evidence" value="ECO:0007669"/>
    <property type="project" value="TreeGrafter"/>
</dbReference>
<proteinExistence type="inferred from homology"/>
<dbReference type="GO" id="GO:0031956">
    <property type="term" value="F:medium-chain fatty acid-CoA ligase activity"/>
    <property type="evidence" value="ECO:0007669"/>
    <property type="project" value="TreeGrafter"/>
</dbReference>
<dbReference type="SUPFAM" id="SSF56801">
    <property type="entry name" value="Acetyl-CoA synthetase-like"/>
    <property type="match status" value="1"/>
</dbReference>
<name>A0A418YLQ8_9SPHN</name>
<dbReference type="InterPro" id="IPR025110">
    <property type="entry name" value="AMP-bd_C"/>
</dbReference>
<dbReference type="PANTHER" id="PTHR43201:SF5">
    <property type="entry name" value="MEDIUM-CHAIN ACYL-COA LIGASE ACSF2, MITOCHONDRIAL"/>
    <property type="match status" value="1"/>
</dbReference>
<keyword evidence="9" id="KW-1185">Reference proteome</keyword>
<evidence type="ECO:0000313" key="8">
    <source>
        <dbReference type="EMBL" id="RJG51733.1"/>
    </source>
</evidence>
<dbReference type="InterPro" id="IPR020845">
    <property type="entry name" value="AMP-binding_CS"/>
</dbReference>
<dbReference type="Pfam" id="PF13193">
    <property type="entry name" value="AMP-binding_C"/>
    <property type="match status" value="1"/>
</dbReference>
<dbReference type="NCBIfam" id="NF009233">
    <property type="entry name" value="PRK12583.1"/>
    <property type="match status" value="1"/>
</dbReference>
<evidence type="ECO:0000256" key="2">
    <source>
        <dbReference type="ARBA" id="ARBA00022598"/>
    </source>
</evidence>
<feature type="domain" description="AMP-dependent synthetase/ligase" evidence="6">
    <location>
        <begin position="25"/>
        <end position="415"/>
    </location>
</feature>
<dbReference type="PROSITE" id="PS00455">
    <property type="entry name" value="AMP_BINDING"/>
    <property type="match status" value="1"/>
</dbReference>
<evidence type="ECO:0000259" key="6">
    <source>
        <dbReference type="Pfam" id="PF00501"/>
    </source>
</evidence>
<dbReference type="OrthoDB" id="9803968at2"/>
<evidence type="ECO:0000256" key="3">
    <source>
        <dbReference type="ARBA" id="ARBA00051915"/>
    </source>
</evidence>
<reference evidence="8 9" key="1">
    <citation type="submission" date="2018-08" db="EMBL/GenBank/DDBJ databases">
        <title>Sphingobium sp. EO9.</title>
        <authorList>
            <person name="Park Y."/>
            <person name="Kim K.H."/>
            <person name="Jeon C.O."/>
        </authorList>
    </citation>
    <scope>NUCLEOTIDE SEQUENCE [LARGE SCALE GENOMIC DNA]</scope>
    <source>
        <strain evidence="8 9">EO9</strain>
    </source>
</reference>
<dbReference type="Proteomes" id="UP000283469">
    <property type="component" value="Unassembled WGS sequence"/>
</dbReference>
<keyword evidence="2" id="KW-0436">Ligase</keyword>
<dbReference type="FunFam" id="3.30.300.30:FF:000008">
    <property type="entry name" value="2,3-dihydroxybenzoate-AMP ligase"/>
    <property type="match status" value="1"/>
</dbReference>
<sequence length="562" mass="61618">MDMEASYVSGCSDHPILYQTIGAAFDKTVRLHGDREAIVVRHQNVRLTYAGLAARVDAFASGLLALGLEPGDRVGIWSPNNLEWVVTQLATAKAGMILVNINPAYRIAELEYCLNKVGCRALIFARAFKASDYGAMIAELAPEAASAPLGCLNAARLPELQWLIMIADTPPPGCIAFDAVAACANASSDAVLETLADRLQPEEPINIQFTSGTTGSPKGATLTHHNILNNGFFSGRRMGLSAEDRLCIPVPLYHCFGMVLGVLSCITHGACMIFPDEAFSAKTVLATVSEERCTGLHGVPTMFIAELDDPDFLRFDLSSLRTGIMAGAPCPVDVMERVIAQMHMREITIGYGMTEVSPLSFQTMASDSLTKRVETVGQVHDFVEAKIVDRDGRVLPRGTQGEILFRGYSLMKGYWEDADRTAEAVDPAGWIRSGDLATMDADGYVRITGRAKDMIIRGGENIFPREIEEFLHRHPDIQEAQVFGLPDERLGEEVCAWIRLRDPGLTTEALRAYCQGQIAHFKVPRHIRFVTEFPMTVTGKIQKFAMRDIMLAEHAPLERQTA</sequence>
<dbReference type="PANTHER" id="PTHR43201">
    <property type="entry name" value="ACYL-COA SYNTHETASE"/>
    <property type="match status" value="1"/>
</dbReference>
<evidence type="ECO:0000256" key="4">
    <source>
        <dbReference type="ARBA" id="ARBA00066616"/>
    </source>
</evidence>